<evidence type="ECO:0000313" key="2">
    <source>
        <dbReference type="EMBL" id="EHO09783.1"/>
    </source>
</evidence>
<organism evidence="2 3">
    <name type="scientific">Myroides odoratimimus CIP 101113</name>
    <dbReference type="NCBI Taxonomy" id="883154"/>
    <lineage>
        <taxon>Bacteria</taxon>
        <taxon>Pseudomonadati</taxon>
        <taxon>Bacteroidota</taxon>
        <taxon>Flavobacteriia</taxon>
        <taxon>Flavobacteriales</taxon>
        <taxon>Flavobacteriaceae</taxon>
        <taxon>Myroides</taxon>
    </lineage>
</organism>
<reference evidence="2 3" key="1">
    <citation type="submission" date="2011-11" db="EMBL/GenBank/DDBJ databases">
        <title>The Genome Sequence of Myroides odoratimimus CIP 101113.</title>
        <authorList>
            <person name="Earl A."/>
            <person name="Ward D."/>
            <person name="Feldgarden M."/>
            <person name="Gevers D."/>
            <person name="Huys G."/>
            <person name="Young S.K."/>
            <person name="Zeng Q."/>
            <person name="Gargeya S."/>
            <person name="Fitzgerald M."/>
            <person name="Haas B."/>
            <person name="Abouelleil A."/>
            <person name="Alvarado L."/>
            <person name="Arachchi H.M."/>
            <person name="Berlin A."/>
            <person name="Brown A."/>
            <person name="Chapman S.B."/>
            <person name="Chen Z."/>
            <person name="Dunbar C."/>
            <person name="Freedman E."/>
            <person name="Gearin G."/>
            <person name="Goldberg J."/>
            <person name="Griggs A."/>
            <person name="Gujja S."/>
            <person name="Heiman D."/>
            <person name="Howarth C."/>
            <person name="Larson L."/>
            <person name="Lui A."/>
            <person name="MacDonald P.J.P."/>
            <person name="Montmayeur A."/>
            <person name="Murphy C."/>
            <person name="Neiman D."/>
            <person name="Pearson M."/>
            <person name="Priest M."/>
            <person name="Roberts A."/>
            <person name="Saif S."/>
            <person name="Shea T."/>
            <person name="Shenoy N."/>
            <person name="Sisk P."/>
            <person name="Stolte C."/>
            <person name="Sykes S."/>
            <person name="Wortman J."/>
            <person name="Nusbaum C."/>
            <person name="Birren B."/>
        </authorList>
    </citation>
    <scope>NUCLEOTIDE SEQUENCE [LARGE SCALE GENOMIC DNA]</scope>
    <source>
        <strain evidence="2 3">CIP 101113</strain>
    </source>
</reference>
<dbReference type="GO" id="GO:0016616">
    <property type="term" value="F:oxidoreductase activity, acting on the CH-OH group of donors, NAD or NADP as acceptor"/>
    <property type="evidence" value="ECO:0007669"/>
    <property type="project" value="InterPro"/>
</dbReference>
<accession>A0AAV3F1J6</accession>
<dbReference type="GO" id="GO:0051287">
    <property type="term" value="F:NAD binding"/>
    <property type="evidence" value="ECO:0007669"/>
    <property type="project" value="InterPro"/>
</dbReference>
<proteinExistence type="predicted"/>
<protein>
    <recommendedName>
        <fullName evidence="1">UDP-glucose/GDP-mannose dehydrogenase N-terminal domain-containing protein</fullName>
    </recommendedName>
</protein>
<dbReference type="InterPro" id="IPR028359">
    <property type="entry name" value="UDP_ManNAc/GlcNAc_DH"/>
</dbReference>
<dbReference type="Gene3D" id="3.40.50.720">
    <property type="entry name" value="NAD(P)-binding Rossmann-like Domain"/>
    <property type="match status" value="1"/>
</dbReference>
<dbReference type="PANTHER" id="PTHR43491">
    <property type="entry name" value="UDP-N-ACETYL-D-MANNOSAMINE DEHYDROGENASE"/>
    <property type="match status" value="1"/>
</dbReference>
<dbReference type="InterPro" id="IPR036291">
    <property type="entry name" value="NAD(P)-bd_dom_sf"/>
</dbReference>
<evidence type="ECO:0000313" key="3">
    <source>
        <dbReference type="Proteomes" id="UP000004834"/>
    </source>
</evidence>
<dbReference type="SUPFAM" id="SSF51735">
    <property type="entry name" value="NAD(P)-binding Rossmann-fold domains"/>
    <property type="match status" value="1"/>
</dbReference>
<feature type="domain" description="UDP-glucose/GDP-mannose dehydrogenase N-terminal" evidence="1">
    <location>
        <begin position="4"/>
        <end position="78"/>
    </location>
</feature>
<dbReference type="PANTHER" id="PTHR43491:SF1">
    <property type="entry name" value="UDP-N-ACETYL-D-MANNOSAMINE DEHYDROGENASE"/>
    <property type="match status" value="1"/>
</dbReference>
<comment type="caution">
    <text evidence="2">The sequence shown here is derived from an EMBL/GenBank/DDBJ whole genome shotgun (WGS) entry which is preliminary data.</text>
</comment>
<dbReference type="AlphaFoldDB" id="A0AAV3F1J6"/>
<sequence length="102" mass="11202">MNTQVVTIGLGYIGLPTSALIAQNKIGVHGVDISQHVVDTINAGKIHIVEPNIQDHKVFKLTNYREAVEKADIVVFLVAHNEFKTLEIPQGKVVLDFCGIKK</sequence>
<dbReference type="RefSeq" id="WP_006263947.1">
    <property type="nucleotide sequence ID" value="NZ_JH590838.1"/>
</dbReference>
<name>A0AAV3F1J6_9FLAO</name>
<gene>
    <name evidence="2" type="ORF">HMPREF9715_02336</name>
</gene>
<dbReference type="Proteomes" id="UP000004834">
    <property type="component" value="Unassembled WGS sequence"/>
</dbReference>
<dbReference type="EMBL" id="AGEE01000030">
    <property type="protein sequence ID" value="EHO09783.1"/>
    <property type="molecule type" value="Genomic_DNA"/>
</dbReference>
<dbReference type="GO" id="GO:0016628">
    <property type="term" value="F:oxidoreductase activity, acting on the CH-CH group of donors, NAD or NADP as acceptor"/>
    <property type="evidence" value="ECO:0007669"/>
    <property type="project" value="InterPro"/>
</dbReference>
<dbReference type="Pfam" id="PF03721">
    <property type="entry name" value="UDPG_MGDP_dh_N"/>
    <property type="match status" value="1"/>
</dbReference>
<evidence type="ECO:0000259" key="1">
    <source>
        <dbReference type="Pfam" id="PF03721"/>
    </source>
</evidence>
<dbReference type="GO" id="GO:0000271">
    <property type="term" value="P:polysaccharide biosynthetic process"/>
    <property type="evidence" value="ECO:0007669"/>
    <property type="project" value="InterPro"/>
</dbReference>
<dbReference type="InterPro" id="IPR001732">
    <property type="entry name" value="UDP-Glc/GDP-Man_DH_N"/>
</dbReference>